<evidence type="ECO:0008006" key="2">
    <source>
        <dbReference type="Google" id="ProtNLM"/>
    </source>
</evidence>
<organism evidence="1">
    <name type="scientific">marine sediment metagenome</name>
    <dbReference type="NCBI Taxonomy" id="412755"/>
    <lineage>
        <taxon>unclassified sequences</taxon>
        <taxon>metagenomes</taxon>
        <taxon>ecological metagenomes</taxon>
    </lineage>
</organism>
<dbReference type="AlphaFoldDB" id="A0A0F9I9C6"/>
<dbReference type="InterPro" id="IPR011989">
    <property type="entry name" value="ARM-like"/>
</dbReference>
<accession>A0A0F9I9C6</accession>
<evidence type="ECO:0000313" key="1">
    <source>
        <dbReference type="EMBL" id="KKL90405.1"/>
    </source>
</evidence>
<feature type="non-terminal residue" evidence="1">
    <location>
        <position position="1"/>
    </location>
</feature>
<dbReference type="InterPro" id="IPR016024">
    <property type="entry name" value="ARM-type_fold"/>
</dbReference>
<comment type="caution">
    <text evidence="1">The sequence shown here is derived from an EMBL/GenBank/DDBJ whole genome shotgun (WGS) entry which is preliminary data.</text>
</comment>
<name>A0A0F9I9C6_9ZZZZ</name>
<dbReference type="SUPFAM" id="SSF48371">
    <property type="entry name" value="ARM repeat"/>
    <property type="match status" value="1"/>
</dbReference>
<protein>
    <recommendedName>
        <fullName evidence="2">HEAT repeat domain-containing protein</fullName>
    </recommendedName>
</protein>
<dbReference type="EMBL" id="LAZR01020015">
    <property type="protein sequence ID" value="KKL90405.1"/>
    <property type="molecule type" value="Genomic_DNA"/>
</dbReference>
<sequence>VRRTAVTALGSMELGQEKLKSLLEDKDMWVRVHAVRSLGNSLRQDMLEALAPMLRDDDIPVVLAAVESMALIGGKDAFASLSAIANHKDEAVRKAASEVLEGI</sequence>
<proteinExistence type="predicted"/>
<gene>
    <name evidence="1" type="ORF">LCGC14_1904980</name>
</gene>
<reference evidence="1" key="1">
    <citation type="journal article" date="2015" name="Nature">
        <title>Complex archaea that bridge the gap between prokaryotes and eukaryotes.</title>
        <authorList>
            <person name="Spang A."/>
            <person name="Saw J.H."/>
            <person name="Jorgensen S.L."/>
            <person name="Zaremba-Niedzwiedzka K."/>
            <person name="Martijn J."/>
            <person name="Lind A.E."/>
            <person name="van Eijk R."/>
            <person name="Schleper C."/>
            <person name="Guy L."/>
            <person name="Ettema T.J."/>
        </authorList>
    </citation>
    <scope>NUCLEOTIDE SEQUENCE</scope>
</reference>
<dbReference type="Gene3D" id="1.25.10.10">
    <property type="entry name" value="Leucine-rich Repeat Variant"/>
    <property type="match status" value="1"/>
</dbReference>
<dbReference type="Pfam" id="PF13646">
    <property type="entry name" value="HEAT_2"/>
    <property type="match status" value="1"/>
</dbReference>